<evidence type="ECO:0000256" key="1">
    <source>
        <dbReference type="SAM" id="Phobius"/>
    </source>
</evidence>
<evidence type="ECO:0000313" key="3">
    <source>
        <dbReference type="Proteomes" id="UP001165633"/>
    </source>
</evidence>
<evidence type="ECO:0000313" key="2">
    <source>
        <dbReference type="EMBL" id="MCX5615544.1"/>
    </source>
</evidence>
<gene>
    <name evidence="2" type="ORF">NQF87_00905</name>
</gene>
<reference evidence="2" key="1">
    <citation type="submission" date="2022-07" db="EMBL/GenBank/DDBJ databases">
        <title>Bombella genomes.</title>
        <authorList>
            <person name="Harer L."/>
            <person name="Styblova S."/>
            <person name="Ehrmann M."/>
        </authorList>
    </citation>
    <scope>NUCLEOTIDE SEQUENCE</scope>
    <source>
        <strain evidence="2">TMW 2.2559</strain>
    </source>
</reference>
<proteinExistence type="predicted"/>
<comment type="caution">
    <text evidence="2">The sequence shown here is derived from an EMBL/GenBank/DDBJ whole genome shotgun (WGS) entry which is preliminary data.</text>
</comment>
<sequence>MMTLALLAILWTLVWLLHLNGLPAYRRQNPCHLPPASRFQNHLLRLLPVLALVSACLMDGLDGLFLWAFTAPVTGILLGIILPLCVPAGRPRASGGLAGSLSSLNGQSLQKHSEAPKYLP</sequence>
<protein>
    <submittedName>
        <fullName evidence="2">Uncharacterized protein</fullName>
    </submittedName>
</protein>
<keyword evidence="1" id="KW-1133">Transmembrane helix</keyword>
<dbReference type="Proteomes" id="UP001165633">
    <property type="component" value="Unassembled WGS sequence"/>
</dbReference>
<feature type="transmembrane region" description="Helical" evidence="1">
    <location>
        <begin position="42"/>
        <end position="58"/>
    </location>
</feature>
<organism evidence="2 3">
    <name type="scientific">Bombella dulcis</name>
    <dbReference type="NCBI Taxonomy" id="2967339"/>
    <lineage>
        <taxon>Bacteria</taxon>
        <taxon>Pseudomonadati</taxon>
        <taxon>Pseudomonadota</taxon>
        <taxon>Alphaproteobacteria</taxon>
        <taxon>Acetobacterales</taxon>
        <taxon>Acetobacteraceae</taxon>
        <taxon>Bombella</taxon>
    </lineage>
</organism>
<feature type="transmembrane region" description="Helical" evidence="1">
    <location>
        <begin position="65"/>
        <end position="84"/>
    </location>
</feature>
<keyword evidence="1" id="KW-0472">Membrane</keyword>
<accession>A0ABT3WB16</accession>
<name>A0ABT3WB16_9PROT</name>
<keyword evidence="3" id="KW-1185">Reference proteome</keyword>
<dbReference type="RefSeq" id="WP_266126549.1">
    <property type="nucleotide sequence ID" value="NZ_JANIDV010000001.1"/>
</dbReference>
<keyword evidence="1" id="KW-0812">Transmembrane</keyword>
<dbReference type="EMBL" id="JANIDV010000001">
    <property type="protein sequence ID" value="MCX5615544.1"/>
    <property type="molecule type" value="Genomic_DNA"/>
</dbReference>